<keyword evidence="3" id="KW-1185">Reference proteome</keyword>
<sequence>MGGGGSRPEPDDGKSRTETVTCLTAKATWTGITSGSSPSPTVATVAAAPTAPQHTAIQHLAFAFLAGVLLTLLLLALVFFIVKCCRKCHSSPWALDPPLDPHSGHDPPAKLSSPEGALTYAKVTFKISEETNNHLTEKHSANLDPVVYAQVKVTDSPYLSNEA</sequence>
<feature type="transmembrane region" description="Helical" evidence="1">
    <location>
        <begin position="60"/>
        <end position="82"/>
    </location>
</feature>
<comment type="caution">
    <text evidence="2">The sequence shown here is derived from an EMBL/GenBank/DDBJ whole genome shotgun (WGS) entry which is preliminary data.</text>
</comment>
<dbReference type="EMBL" id="CAJHUB010000776">
    <property type="protein sequence ID" value="CAD7693224.1"/>
    <property type="molecule type" value="Genomic_DNA"/>
</dbReference>
<dbReference type="AlphaFoldDB" id="A0A811ZWD3"/>
<protein>
    <submittedName>
        <fullName evidence="2">(raccoon dog) hypothetical protein</fullName>
    </submittedName>
</protein>
<dbReference type="PANTHER" id="PTHR37997">
    <property type="entry name" value="TRANSMEMBRANE PROTEIN C1ORF162"/>
    <property type="match status" value="1"/>
</dbReference>
<dbReference type="PANTHER" id="PTHR37997:SF1">
    <property type="entry name" value="TRANSMEMBRANE PROTEIN C1ORF162"/>
    <property type="match status" value="1"/>
</dbReference>
<proteinExistence type="predicted"/>
<accession>A0A811ZWD3</accession>
<keyword evidence="1" id="KW-0472">Membrane</keyword>
<keyword evidence="1" id="KW-0812">Transmembrane</keyword>
<reference evidence="2" key="1">
    <citation type="submission" date="2020-12" db="EMBL/GenBank/DDBJ databases">
        <authorList>
            <consortium name="Molecular Ecology Group"/>
        </authorList>
    </citation>
    <scope>NUCLEOTIDE SEQUENCE</scope>
    <source>
        <strain evidence="2">TBG_1078</strain>
    </source>
</reference>
<name>A0A811ZWD3_NYCPR</name>
<evidence type="ECO:0000256" key="1">
    <source>
        <dbReference type="SAM" id="Phobius"/>
    </source>
</evidence>
<gene>
    <name evidence="2" type="ORF">NYPRO_LOCUS26016</name>
</gene>
<organism evidence="2 3">
    <name type="scientific">Nyctereutes procyonoides</name>
    <name type="common">Raccoon dog</name>
    <name type="synonym">Canis procyonoides</name>
    <dbReference type="NCBI Taxonomy" id="34880"/>
    <lineage>
        <taxon>Eukaryota</taxon>
        <taxon>Metazoa</taxon>
        <taxon>Chordata</taxon>
        <taxon>Craniata</taxon>
        <taxon>Vertebrata</taxon>
        <taxon>Euteleostomi</taxon>
        <taxon>Mammalia</taxon>
        <taxon>Eutheria</taxon>
        <taxon>Laurasiatheria</taxon>
        <taxon>Carnivora</taxon>
        <taxon>Caniformia</taxon>
        <taxon>Canidae</taxon>
        <taxon>Nyctereutes</taxon>
    </lineage>
</organism>
<dbReference type="InterPro" id="IPR037763">
    <property type="entry name" value="C1orf162"/>
</dbReference>
<keyword evidence="1" id="KW-1133">Transmembrane helix</keyword>
<evidence type="ECO:0000313" key="3">
    <source>
        <dbReference type="Proteomes" id="UP000645828"/>
    </source>
</evidence>
<dbReference type="Proteomes" id="UP000645828">
    <property type="component" value="Unassembled WGS sequence"/>
</dbReference>
<evidence type="ECO:0000313" key="2">
    <source>
        <dbReference type="EMBL" id="CAD7693224.1"/>
    </source>
</evidence>